<evidence type="ECO:0000256" key="1">
    <source>
        <dbReference type="ARBA" id="ARBA00023015"/>
    </source>
</evidence>
<dbReference type="SMART" id="SM00344">
    <property type="entry name" value="HTH_ASNC"/>
    <property type="match status" value="1"/>
</dbReference>
<name>A0A2R4MGU4_9HYPH</name>
<dbReference type="InterPro" id="IPR000485">
    <property type="entry name" value="AsnC-type_HTH_dom"/>
</dbReference>
<dbReference type="InterPro" id="IPR036390">
    <property type="entry name" value="WH_DNA-bd_sf"/>
</dbReference>
<dbReference type="EMBL" id="CP021330">
    <property type="protein sequence ID" value="AVX05185.1"/>
    <property type="molecule type" value="Genomic_DNA"/>
</dbReference>
<dbReference type="Proteomes" id="UP000258927">
    <property type="component" value="Chromosome"/>
</dbReference>
<dbReference type="CDD" id="cd00090">
    <property type="entry name" value="HTH_ARSR"/>
    <property type="match status" value="1"/>
</dbReference>
<keyword evidence="6" id="KW-1185">Reference proteome</keyword>
<protein>
    <submittedName>
        <fullName evidence="5">Transcriptional regulator AzlB</fullName>
    </submittedName>
</protein>
<dbReference type="STRING" id="1122213.GCA_000423365_00310"/>
<dbReference type="SUPFAM" id="SSF54909">
    <property type="entry name" value="Dimeric alpha+beta barrel"/>
    <property type="match status" value="1"/>
</dbReference>
<keyword evidence="1" id="KW-0805">Transcription regulation</keyword>
<dbReference type="AlphaFoldDB" id="A0A2R4MGU4"/>
<keyword evidence="2" id="KW-0238">DNA-binding</keyword>
<dbReference type="GO" id="GO:0005829">
    <property type="term" value="C:cytosol"/>
    <property type="evidence" value="ECO:0007669"/>
    <property type="project" value="TreeGrafter"/>
</dbReference>
<evidence type="ECO:0000259" key="4">
    <source>
        <dbReference type="PROSITE" id="PS50956"/>
    </source>
</evidence>
<dbReference type="Pfam" id="PF13412">
    <property type="entry name" value="HTH_24"/>
    <property type="match status" value="1"/>
</dbReference>
<organism evidence="5 6">
    <name type="scientific">Maritalea myrionectae</name>
    <dbReference type="NCBI Taxonomy" id="454601"/>
    <lineage>
        <taxon>Bacteria</taxon>
        <taxon>Pseudomonadati</taxon>
        <taxon>Pseudomonadota</taxon>
        <taxon>Alphaproteobacteria</taxon>
        <taxon>Hyphomicrobiales</taxon>
        <taxon>Devosiaceae</taxon>
        <taxon>Maritalea</taxon>
    </lineage>
</organism>
<evidence type="ECO:0000256" key="3">
    <source>
        <dbReference type="ARBA" id="ARBA00023163"/>
    </source>
</evidence>
<keyword evidence="3" id="KW-0804">Transcription</keyword>
<dbReference type="GO" id="GO:0006355">
    <property type="term" value="P:regulation of DNA-templated transcription"/>
    <property type="evidence" value="ECO:0007669"/>
    <property type="project" value="UniProtKB-ARBA"/>
</dbReference>
<dbReference type="GO" id="GO:0043200">
    <property type="term" value="P:response to amino acid"/>
    <property type="evidence" value="ECO:0007669"/>
    <property type="project" value="TreeGrafter"/>
</dbReference>
<dbReference type="InterPro" id="IPR036388">
    <property type="entry name" value="WH-like_DNA-bd_sf"/>
</dbReference>
<dbReference type="PRINTS" id="PR00033">
    <property type="entry name" value="HTHASNC"/>
</dbReference>
<evidence type="ECO:0000313" key="5">
    <source>
        <dbReference type="EMBL" id="AVX05185.1"/>
    </source>
</evidence>
<gene>
    <name evidence="5" type="ORF">MXMO3_02674</name>
</gene>
<accession>A0A2R4MGU4</accession>
<evidence type="ECO:0000313" key="6">
    <source>
        <dbReference type="Proteomes" id="UP000258927"/>
    </source>
</evidence>
<dbReference type="Gene3D" id="1.10.10.10">
    <property type="entry name" value="Winged helix-like DNA-binding domain superfamily/Winged helix DNA-binding domain"/>
    <property type="match status" value="1"/>
</dbReference>
<dbReference type="PROSITE" id="PS50956">
    <property type="entry name" value="HTH_ASNC_2"/>
    <property type="match status" value="1"/>
</dbReference>
<dbReference type="GO" id="GO:0043565">
    <property type="term" value="F:sequence-specific DNA binding"/>
    <property type="evidence" value="ECO:0007669"/>
    <property type="project" value="InterPro"/>
</dbReference>
<reference evidence="5 6" key="1">
    <citation type="submission" date="2017-05" db="EMBL/GenBank/DDBJ databases">
        <title>Genome Analysis of Maritalea myrionectae HL2708#5.</title>
        <authorList>
            <consortium name="Cotde Inc.-PKNU"/>
            <person name="Jang D."/>
            <person name="Oh H.-M."/>
        </authorList>
    </citation>
    <scope>NUCLEOTIDE SEQUENCE [LARGE SCALE GENOMIC DNA]</scope>
    <source>
        <strain evidence="5 6">HL2708#5</strain>
    </source>
</reference>
<dbReference type="InterPro" id="IPR011008">
    <property type="entry name" value="Dimeric_a/b-barrel"/>
</dbReference>
<dbReference type="SUPFAM" id="SSF46785">
    <property type="entry name" value="Winged helix' DNA-binding domain"/>
    <property type="match status" value="1"/>
</dbReference>
<dbReference type="Pfam" id="PF01037">
    <property type="entry name" value="AsnC_trans_reg"/>
    <property type="match status" value="1"/>
</dbReference>
<feature type="domain" description="HTH asnC-type" evidence="4">
    <location>
        <begin position="18"/>
        <end position="79"/>
    </location>
</feature>
<dbReference type="InterPro" id="IPR019887">
    <property type="entry name" value="Tscrpt_reg_AsnC/Lrp_C"/>
</dbReference>
<dbReference type="PANTHER" id="PTHR30154:SF17">
    <property type="entry name" value="DNA-BINDING TRANSCRIPTIONAL ACTIVATOR DECR"/>
    <property type="match status" value="1"/>
</dbReference>
<dbReference type="Gene3D" id="3.30.70.920">
    <property type="match status" value="1"/>
</dbReference>
<sequence length="166" mass="19346">MDKVINIWSNDHMNGHKLDHYDCAILRHMQRDASLTQRDLADLVHLSQNACWRRLQNLKAAGFIKGSTILLDRDDLGFGLVVFVMLRTRHHSADWLEKFRAHVSTIPEVIDFFRIGGDYDYFLKVVTQDMSSYDDVYQRLISKVELDSVTSYFAMEAIEEQRPLPI</sequence>
<dbReference type="KEGG" id="mmyr:MXMO3_02674"/>
<evidence type="ECO:0000256" key="2">
    <source>
        <dbReference type="ARBA" id="ARBA00023125"/>
    </source>
</evidence>
<dbReference type="PANTHER" id="PTHR30154">
    <property type="entry name" value="LEUCINE-RESPONSIVE REGULATORY PROTEIN"/>
    <property type="match status" value="1"/>
</dbReference>
<proteinExistence type="predicted"/>
<dbReference type="InterPro" id="IPR011991">
    <property type="entry name" value="ArsR-like_HTH"/>
</dbReference>
<dbReference type="InterPro" id="IPR019888">
    <property type="entry name" value="Tscrpt_reg_AsnC-like"/>
</dbReference>